<evidence type="ECO:0000313" key="1">
    <source>
        <dbReference type="EMBL" id="KAG0424646.1"/>
    </source>
</evidence>
<keyword evidence="2" id="KW-1185">Reference proteome</keyword>
<comment type="caution">
    <text evidence="1">The sequence shown here is derived from an EMBL/GenBank/DDBJ whole genome shotgun (WGS) entry which is preliminary data.</text>
</comment>
<gene>
    <name evidence="1" type="ORF">HPB47_028137</name>
</gene>
<sequence>MDITLWSTTGSVGEQEHTLQCGLDAVQSFLEDVGMTASPKKTEYVVVLSGPQHLADKMRCLYNLTLNNTTIRRERTVRILGLYIDEDGRAGTWISRVKKEGTQIIHLIRRVTNRKWGTGEKETSQLVQALFSSKVLYGYNYYYLTQRQSDIVENLNKEAIRLITDLPKHTWLPDLYAHRNLNKLEDVAEQLVSAQLTRLLGTKAGKAILQEIGRLPSSAPKPPPLPPPPWERHITLTADAPLPRRKDADHSERRAYHARVHERHVADLDPRRHVVYYTDAASGLVSAQGAPPTSAAWVNITHPNVWSQRLPTGVGIKGAELEAIVQAAHHAEHNPSETSPTNIPIYTDLQVAYSECRHASKSTSDRVHKIDGIASRLHTNH</sequence>
<proteinExistence type="predicted"/>
<organism evidence="1 2">
    <name type="scientific">Ixodes persulcatus</name>
    <name type="common">Taiga tick</name>
    <dbReference type="NCBI Taxonomy" id="34615"/>
    <lineage>
        <taxon>Eukaryota</taxon>
        <taxon>Metazoa</taxon>
        <taxon>Ecdysozoa</taxon>
        <taxon>Arthropoda</taxon>
        <taxon>Chelicerata</taxon>
        <taxon>Arachnida</taxon>
        <taxon>Acari</taxon>
        <taxon>Parasitiformes</taxon>
        <taxon>Ixodida</taxon>
        <taxon>Ixodoidea</taxon>
        <taxon>Ixodidae</taxon>
        <taxon>Ixodinae</taxon>
        <taxon>Ixodes</taxon>
    </lineage>
</organism>
<dbReference type="Proteomes" id="UP000805193">
    <property type="component" value="Unassembled WGS sequence"/>
</dbReference>
<protein>
    <submittedName>
        <fullName evidence="1">Uncharacterized protein</fullName>
    </submittedName>
</protein>
<accession>A0AC60PU30</accession>
<dbReference type="EMBL" id="JABSTQ010009949">
    <property type="protein sequence ID" value="KAG0424646.1"/>
    <property type="molecule type" value="Genomic_DNA"/>
</dbReference>
<reference evidence="1 2" key="1">
    <citation type="journal article" date="2020" name="Cell">
        <title>Large-Scale Comparative Analyses of Tick Genomes Elucidate Their Genetic Diversity and Vector Capacities.</title>
        <authorList>
            <consortium name="Tick Genome and Microbiome Consortium (TIGMIC)"/>
            <person name="Jia N."/>
            <person name="Wang J."/>
            <person name="Shi W."/>
            <person name="Du L."/>
            <person name="Sun Y."/>
            <person name="Zhan W."/>
            <person name="Jiang J.F."/>
            <person name="Wang Q."/>
            <person name="Zhang B."/>
            <person name="Ji P."/>
            <person name="Bell-Sakyi L."/>
            <person name="Cui X.M."/>
            <person name="Yuan T.T."/>
            <person name="Jiang B.G."/>
            <person name="Yang W.F."/>
            <person name="Lam T.T."/>
            <person name="Chang Q.C."/>
            <person name="Ding S.J."/>
            <person name="Wang X.J."/>
            <person name="Zhu J.G."/>
            <person name="Ruan X.D."/>
            <person name="Zhao L."/>
            <person name="Wei J.T."/>
            <person name="Ye R.Z."/>
            <person name="Que T.C."/>
            <person name="Du C.H."/>
            <person name="Zhou Y.H."/>
            <person name="Cheng J.X."/>
            <person name="Dai P.F."/>
            <person name="Guo W.B."/>
            <person name="Han X.H."/>
            <person name="Huang E.J."/>
            <person name="Li L.F."/>
            <person name="Wei W."/>
            <person name="Gao Y.C."/>
            <person name="Liu J.Z."/>
            <person name="Shao H.Z."/>
            <person name="Wang X."/>
            <person name="Wang C.C."/>
            <person name="Yang T.C."/>
            <person name="Huo Q.B."/>
            <person name="Li W."/>
            <person name="Chen H.Y."/>
            <person name="Chen S.E."/>
            <person name="Zhou L.G."/>
            <person name="Ni X.B."/>
            <person name="Tian J.H."/>
            <person name="Sheng Y."/>
            <person name="Liu T."/>
            <person name="Pan Y.S."/>
            <person name="Xia L.Y."/>
            <person name="Li J."/>
            <person name="Zhao F."/>
            <person name="Cao W.C."/>
        </authorList>
    </citation>
    <scope>NUCLEOTIDE SEQUENCE [LARGE SCALE GENOMIC DNA]</scope>
    <source>
        <strain evidence="1">Iper-2018</strain>
    </source>
</reference>
<evidence type="ECO:0000313" key="2">
    <source>
        <dbReference type="Proteomes" id="UP000805193"/>
    </source>
</evidence>
<name>A0AC60PU30_IXOPE</name>